<dbReference type="AlphaFoldDB" id="A0A0C1HAQ6"/>
<evidence type="ECO:0000313" key="1">
    <source>
        <dbReference type="EMBL" id="KIC71893.1"/>
    </source>
</evidence>
<evidence type="ECO:0000313" key="2">
    <source>
        <dbReference type="Proteomes" id="UP000031465"/>
    </source>
</evidence>
<accession>A0A0C1HAQ6</accession>
<protein>
    <submittedName>
        <fullName evidence="1">Uncharacterized protein</fullName>
    </submittedName>
</protein>
<organism evidence="1 2">
    <name type="scientific">Candidatus Protochlamydia amoebophila</name>
    <dbReference type="NCBI Taxonomy" id="362787"/>
    <lineage>
        <taxon>Bacteria</taxon>
        <taxon>Pseudomonadati</taxon>
        <taxon>Chlamydiota</taxon>
        <taxon>Chlamydiia</taxon>
        <taxon>Parachlamydiales</taxon>
        <taxon>Parachlamydiaceae</taxon>
        <taxon>Candidatus Protochlamydia</taxon>
    </lineage>
</organism>
<dbReference type="EMBL" id="JSAN01000069">
    <property type="protein sequence ID" value="KIC71893.1"/>
    <property type="molecule type" value="Genomic_DNA"/>
</dbReference>
<name>A0A0C1HAQ6_9BACT</name>
<gene>
    <name evidence="1" type="ORF">DB44_CW00660</name>
</gene>
<comment type="caution">
    <text evidence="1">The sequence shown here is derived from an EMBL/GenBank/DDBJ whole genome shotgun (WGS) entry which is preliminary data.</text>
</comment>
<reference evidence="1 2" key="1">
    <citation type="journal article" date="2014" name="Mol. Biol. Evol.">
        <title>Massive expansion of Ubiquitination-related gene families within the Chlamydiae.</title>
        <authorList>
            <person name="Domman D."/>
            <person name="Collingro A."/>
            <person name="Lagkouvardos I."/>
            <person name="Gehre L."/>
            <person name="Weinmaier T."/>
            <person name="Rattei T."/>
            <person name="Subtil A."/>
            <person name="Horn M."/>
        </authorList>
    </citation>
    <scope>NUCLEOTIDE SEQUENCE [LARGE SCALE GENOMIC DNA]</scope>
    <source>
        <strain evidence="1 2">EI2</strain>
    </source>
</reference>
<dbReference type="PATRIC" id="fig|362787.3.peg.1144"/>
<sequence length="126" mass="15117">MPMKLFIQPLTNLLTRIRYPTSLPEEVATDLGINISNTLNFQEFISLLTNPHCRPSKLSRFMPREQAENLFQTAIRKECFKQHSLFFYHFNGGWMEFMLQFDEKARLRRIYIKHKDLKQKYEISIS</sequence>
<dbReference type="Proteomes" id="UP000031465">
    <property type="component" value="Unassembled WGS sequence"/>
</dbReference>
<proteinExistence type="predicted"/>